<dbReference type="Gene3D" id="1.20.58.760">
    <property type="entry name" value="Peptidase M41"/>
    <property type="match status" value="1"/>
</dbReference>
<evidence type="ECO:0000256" key="3">
    <source>
        <dbReference type="ARBA" id="ARBA00010550"/>
    </source>
</evidence>
<comment type="cofactor">
    <cofactor evidence="1">
        <name>Zn(2+)</name>
        <dbReference type="ChEBI" id="CHEBI:29105"/>
    </cofactor>
</comment>
<keyword evidence="7" id="KW-0378">Hydrolase</keyword>
<evidence type="ECO:0000259" key="13">
    <source>
        <dbReference type="SMART" id="SM00382"/>
    </source>
</evidence>
<sequence>MVDESELLKKLQRATLTTTAPTITSPRVQHIQQNHTSVEVFDTNSHQSQPPTAPQTAARQSAPTTAILMGEMGQQRNSGFGFGDINKSGTGYVGTTSEDWWSNGQHSGGQMSAGAPPYVPPRPQRSPTPPQGAWYSGEEGIRGDMETGTASTTREAGVAKFTQIISGRALEAMTFKQTQGSVVSDIDNNPSMAHRGTDSRINVPEFDGKSDANAFIDWLKRVDKILTFKKYVGQRAVSLVETKLIGYALNWWESVQQLRASVGDKYATDWEVMREEMMARFISSTYEEESFAKLQTLQQSRTRTVDDYASGFYMLSHALSYSSLKHSGVYFISVGVEFQSDICYIRYMPTGLFVAPREKGRFGCLLTLQNLEKSTKDGILGTASTPIPMMTPAGSLFTNLLWNIFHAVALGFVLISGVGALIKYLGIDKVLSLNEVRSTYESNTKFSDVKGVDEAKAELEEIVHYLRDPRRGRSAILLVCNGSEFEEIFVGVGAQMVRNLFAAAKKQSPCIIFLDEIDAIGGSRSAKDQKYMKMALNQLFVELDGFEHNEGIIVIAATNFPESLDKALMRPGRFDRNIVIPNPDIEGRRQILESHMSKVLQAENVDLMIIARGTRGFSGADLANLVNIAAVKAAMYGADAVTMSDLEYAKDKIVMGSERKSAVISKKSRKIIAFHEAGHALVAIYTEGALAVHMAAIVPRGKSLGMVSQLSDKNETSILKKQMLARLNVSMGGWVAEELIFGEEGVTSGASSDLQKATSLARAMVTKYGMSKEIGLCCHDYKDNGRRLSPETKLLIEKEVNKLLDTAYSNAKNILTTHKKEHYALANALLKHDTLTASQIKGLLAQVNSQKKQKEELPVSPKTSPQSSPVPPSSTSDEAALAAATSSNDKNISPVGS</sequence>
<dbReference type="GO" id="GO:0006508">
    <property type="term" value="P:proteolysis"/>
    <property type="evidence" value="ECO:0007669"/>
    <property type="project" value="UniProtKB-KW"/>
</dbReference>
<evidence type="ECO:0000256" key="9">
    <source>
        <dbReference type="ARBA" id="ARBA00022840"/>
    </source>
</evidence>
<dbReference type="SMART" id="SM00382">
    <property type="entry name" value="AAA"/>
    <property type="match status" value="1"/>
</dbReference>
<dbReference type="GO" id="GO:0009507">
    <property type="term" value="C:chloroplast"/>
    <property type="evidence" value="ECO:0007669"/>
    <property type="project" value="TreeGrafter"/>
</dbReference>
<comment type="caution">
    <text evidence="14">The sequence shown here is derived from an EMBL/GenBank/DDBJ whole genome shotgun (WGS) entry which is preliminary data.</text>
</comment>
<feature type="region of interest" description="Disordered" evidence="12">
    <location>
        <begin position="849"/>
        <end position="897"/>
    </location>
</feature>
<evidence type="ECO:0000256" key="5">
    <source>
        <dbReference type="ARBA" id="ARBA00022723"/>
    </source>
</evidence>
<dbReference type="InterPro" id="IPR027417">
    <property type="entry name" value="P-loop_NTPase"/>
</dbReference>
<dbReference type="OrthoDB" id="1413014at2759"/>
<dbReference type="InterPro" id="IPR003960">
    <property type="entry name" value="ATPase_AAA_CS"/>
</dbReference>
<dbReference type="SUPFAM" id="SSF140990">
    <property type="entry name" value="FtsH protease domain-like"/>
    <property type="match status" value="1"/>
</dbReference>
<dbReference type="GO" id="GO:0005524">
    <property type="term" value="F:ATP binding"/>
    <property type="evidence" value="ECO:0007669"/>
    <property type="project" value="UniProtKB-KW"/>
</dbReference>
<dbReference type="Gene3D" id="3.40.50.300">
    <property type="entry name" value="P-loop containing nucleotide triphosphate hydrolases"/>
    <property type="match status" value="1"/>
</dbReference>
<dbReference type="SUPFAM" id="SSF52540">
    <property type="entry name" value="P-loop containing nucleoside triphosphate hydrolases"/>
    <property type="match status" value="1"/>
</dbReference>
<evidence type="ECO:0000256" key="10">
    <source>
        <dbReference type="ARBA" id="ARBA00022946"/>
    </source>
</evidence>
<dbReference type="GO" id="GO:0016887">
    <property type="term" value="F:ATP hydrolysis activity"/>
    <property type="evidence" value="ECO:0007669"/>
    <property type="project" value="InterPro"/>
</dbReference>
<dbReference type="PANTHER" id="PTHR23076">
    <property type="entry name" value="METALLOPROTEASE M41 FTSH"/>
    <property type="match status" value="1"/>
</dbReference>
<dbReference type="Proteomes" id="UP000541444">
    <property type="component" value="Unassembled WGS sequence"/>
</dbReference>
<keyword evidence="15" id="KW-1185">Reference proteome</keyword>
<keyword evidence="10" id="KW-0809">Transit peptide</keyword>
<feature type="compositionally biased region" description="Polar residues" evidence="12">
    <location>
        <begin position="884"/>
        <end position="897"/>
    </location>
</feature>
<dbReference type="InterPro" id="IPR037219">
    <property type="entry name" value="Peptidase_M41-like"/>
</dbReference>
<dbReference type="EMBL" id="JACGCM010001281">
    <property type="protein sequence ID" value="KAF6157142.1"/>
    <property type="molecule type" value="Genomic_DNA"/>
</dbReference>
<name>A0A7J7MQU5_9MAGN</name>
<evidence type="ECO:0000256" key="7">
    <source>
        <dbReference type="ARBA" id="ARBA00022801"/>
    </source>
</evidence>
<dbReference type="InterPro" id="IPR005162">
    <property type="entry name" value="Retrotrans_gag_dom"/>
</dbReference>
<dbReference type="PANTHER" id="PTHR23076:SF37">
    <property type="entry name" value="ATP-DEPENDENT ZINC METALLOPROTEASE FTSH 4, MITOCHONDRIAL"/>
    <property type="match status" value="1"/>
</dbReference>
<dbReference type="InterPro" id="IPR003593">
    <property type="entry name" value="AAA+_ATPase"/>
</dbReference>
<dbReference type="FunFam" id="1.20.58.760:FF:000002">
    <property type="entry name" value="ATP-dependent zinc metalloprotease FtsH"/>
    <property type="match status" value="1"/>
</dbReference>
<evidence type="ECO:0000256" key="11">
    <source>
        <dbReference type="ARBA" id="ARBA00023049"/>
    </source>
</evidence>
<reference evidence="14 15" key="1">
    <citation type="journal article" date="2020" name="IScience">
        <title>Genome Sequencing of the Endangered Kingdonia uniflora (Circaeasteraceae, Ranunculales) Reveals Potential Mechanisms of Evolutionary Specialization.</title>
        <authorList>
            <person name="Sun Y."/>
            <person name="Deng T."/>
            <person name="Zhang A."/>
            <person name="Moore M.J."/>
            <person name="Landis J.B."/>
            <person name="Lin N."/>
            <person name="Zhang H."/>
            <person name="Zhang X."/>
            <person name="Huang J."/>
            <person name="Zhang X."/>
            <person name="Sun H."/>
            <person name="Wang H."/>
        </authorList>
    </citation>
    <scope>NUCLEOTIDE SEQUENCE [LARGE SCALE GENOMIC DNA]</scope>
    <source>
        <strain evidence="14">TB1705</strain>
        <tissue evidence="14">Leaf</tissue>
    </source>
</reference>
<comment type="similarity">
    <text evidence="2">In the C-terminal section; belongs to the peptidase M41 family.</text>
</comment>
<gene>
    <name evidence="14" type="ORF">GIB67_041603</name>
</gene>
<dbReference type="AlphaFoldDB" id="A0A7J7MQU5"/>
<evidence type="ECO:0000313" key="15">
    <source>
        <dbReference type="Proteomes" id="UP000541444"/>
    </source>
</evidence>
<evidence type="ECO:0000256" key="8">
    <source>
        <dbReference type="ARBA" id="ARBA00022833"/>
    </source>
</evidence>
<dbReference type="PROSITE" id="PS00674">
    <property type="entry name" value="AAA"/>
    <property type="match status" value="1"/>
</dbReference>
<accession>A0A7J7MQU5</accession>
<protein>
    <recommendedName>
        <fullName evidence="13">AAA+ ATPase domain-containing protein</fullName>
    </recommendedName>
</protein>
<dbReference type="Gene3D" id="1.10.8.60">
    <property type="match status" value="1"/>
</dbReference>
<dbReference type="Pfam" id="PF17862">
    <property type="entry name" value="AAA_lid_3"/>
    <property type="match status" value="1"/>
</dbReference>
<dbReference type="GO" id="GO:0004176">
    <property type="term" value="F:ATP-dependent peptidase activity"/>
    <property type="evidence" value="ECO:0007669"/>
    <property type="project" value="InterPro"/>
</dbReference>
<evidence type="ECO:0000256" key="12">
    <source>
        <dbReference type="SAM" id="MobiDB-lite"/>
    </source>
</evidence>
<feature type="domain" description="AAA+ ATPase" evidence="13">
    <location>
        <begin position="392"/>
        <end position="584"/>
    </location>
</feature>
<organism evidence="14 15">
    <name type="scientific">Kingdonia uniflora</name>
    <dbReference type="NCBI Taxonomy" id="39325"/>
    <lineage>
        <taxon>Eukaryota</taxon>
        <taxon>Viridiplantae</taxon>
        <taxon>Streptophyta</taxon>
        <taxon>Embryophyta</taxon>
        <taxon>Tracheophyta</taxon>
        <taxon>Spermatophyta</taxon>
        <taxon>Magnoliopsida</taxon>
        <taxon>Ranunculales</taxon>
        <taxon>Circaeasteraceae</taxon>
        <taxon>Kingdonia</taxon>
    </lineage>
</organism>
<dbReference type="GO" id="GO:0004222">
    <property type="term" value="F:metalloendopeptidase activity"/>
    <property type="evidence" value="ECO:0007669"/>
    <property type="project" value="InterPro"/>
</dbReference>
<proteinExistence type="inferred from homology"/>
<feature type="compositionally biased region" description="Low complexity" evidence="12">
    <location>
        <begin position="858"/>
        <end position="867"/>
    </location>
</feature>
<dbReference type="InterPro" id="IPR041569">
    <property type="entry name" value="AAA_lid_3"/>
</dbReference>
<dbReference type="FunFam" id="1.10.8.60:FF:000001">
    <property type="entry name" value="ATP-dependent zinc metalloprotease FtsH"/>
    <property type="match status" value="1"/>
</dbReference>
<evidence type="ECO:0000256" key="4">
    <source>
        <dbReference type="ARBA" id="ARBA00022670"/>
    </source>
</evidence>
<dbReference type="InterPro" id="IPR000642">
    <property type="entry name" value="Peptidase_M41"/>
</dbReference>
<dbReference type="InterPro" id="IPR003959">
    <property type="entry name" value="ATPase_AAA_core"/>
</dbReference>
<evidence type="ECO:0000313" key="14">
    <source>
        <dbReference type="EMBL" id="KAF6157142.1"/>
    </source>
</evidence>
<evidence type="ECO:0000256" key="1">
    <source>
        <dbReference type="ARBA" id="ARBA00001947"/>
    </source>
</evidence>
<dbReference type="Pfam" id="PF01434">
    <property type="entry name" value="Peptidase_M41"/>
    <property type="match status" value="1"/>
</dbReference>
<comment type="similarity">
    <text evidence="3">In the N-terminal section; belongs to the AAA ATPase family.</text>
</comment>
<keyword evidence="6" id="KW-0547">Nucleotide-binding</keyword>
<keyword evidence="5" id="KW-0479">Metal-binding</keyword>
<evidence type="ECO:0000256" key="6">
    <source>
        <dbReference type="ARBA" id="ARBA00022741"/>
    </source>
</evidence>
<dbReference type="Pfam" id="PF03732">
    <property type="entry name" value="Retrotrans_gag"/>
    <property type="match status" value="1"/>
</dbReference>
<keyword evidence="9" id="KW-0067">ATP-binding</keyword>
<dbReference type="GO" id="GO:0046872">
    <property type="term" value="F:metal ion binding"/>
    <property type="evidence" value="ECO:0007669"/>
    <property type="project" value="UniProtKB-KW"/>
</dbReference>
<keyword evidence="8" id="KW-0862">Zinc</keyword>
<dbReference type="Pfam" id="PF00004">
    <property type="entry name" value="AAA"/>
    <property type="match status" value="1"/>
</dbReference>
<dbReference type="GO" id="GO:0045037">
    <property type="term" value="P:protein import into chloroplast stroma"/>
    <property type="evidence" value="ECO:0007669"/>
    <property type="project" value="TreeGrafter"/>
</dbReference>
<keyword evidence="4" id="KW-0645">Protease</keyword>
<keyword evidence="11" id="KW-0482">Metalloprotease</keyword>
<evidence type="ECO:0000256" key="2">
    <source>
        <dbReference type="ARBA" id="ARBA00010044"/>
    </source>
</evidence>